<dbReference type="EMBL" id="ML976981">
    <property type="protein sequence ID" value="KAF1961317.1"/>
    <property type="molecule type" value="Genomic_DNA"/>
</dbReference>
<gene>
    <name evidence="2" type="ORF">CC80DRAFT_500602</name>
</gene>
<name>A0A6A5UJQ4_9PLEO</name>
<accession>A0A6A5UJQ4</accession>
<sequence>MFSNATATRDAVDPQKSVAEKLPKSPAPRATSFTVEYVDFGRDRAAGLIADALYMQGLLLKKMATQKNAAKGSSNQPEPILECTCLLRKTVRTSSQVVLYQFAIAIMSECSEDGLKQACVAPQGVRCRYNVPSHPYKLETNELIVMLVPTSSSSWLSRVEREISDSPEKPTAESRGTTWDGHVDSRLLPDIDLT</sequence>
<reference evidence="2" key="1">
    <citation type="journal article" date="2020" name="Stud. Mycol.">
        <title>101 Dothideomycetes genomes: a test case for predicting lifestyles and emergence of pathogens.</title>
        <authorList>
            <person name="Haridas S."/>
            <person name="Albert R."/>
            <person name="Binder M."/>
            <person name="Bloem J."/>
            <person name="Labutti K."/>
            <person name="Salamov A."/>
            <person name="Andreopoulos B."/>
            <person name="Baker S."/>
            <person name="Barry K."/>
            <person name="Bills G."/>
            <person name="Bluhm B."/>
            <person name="Cannon C."/>
            <person name="Castanera R."/>
            <person name="Culley D."/>
            <person name="Daum C."/>
            <person name="Ezra D."/>
            <person name="Gonzalez J."/>
            <person name="Henrissat B."/>
            <person name="Kuo A."/>
            <person name="Liang C."/>
            <person name="Lipzen A."/>
            <person name="Lutzoni F."/>
            <person name="Magnuson J."/>
            <person name="Mondo S."/>
            <person name="Nolan M."/>
            <person name="Ohm R."/>
            <person name="Pangilinan J."/>
            <person name="Park H.-J."/>
            <person name="Ramirez L."/>
            <person name="Alfaro M."/>
            <person name="Sun H."/>
            <person name="Tritt A."/>
            <person name="Yoshinaga Y."/>
            <person name="Zwiers L.-H."/>
            <person name="Turgeon B."/>
            <person name="Goodwin S."/>
            <person name="Spatafora J."/>
            <person name="Crous P."/>
            <person name="Grigoriev I."/>
        </authorList>
    </citation>
    <scope>NUCLEOTIDE SEQUENCE</scope>
    <source>
        <strain evidence="2">CBS 675.92</strain>
    </source>
</reference>
<feature type="region of interest" description="Disordered" evidence="1">
    <location>
        <begin position="1"/>
        <end position="27"/>
    </location>
</feature>
<dbReference type="Proteomes" id="UP000800035">
    <property type="component" value="Unassembled WGS sequence"/>
</dbReference>
<feature type="compositionally biased region" description="Basic and acidic residues" evidence="1">
    <location>
        <begin position="10"/>
        <end position="23"/>
    </location>
</feature>
<evidence type="ECO:0000313" key="3">
    <source>
        <dbReference type="Proteomes" id="UP000800035"/>
    </source>
</evidence>
<protein>
    <submittedName>
        <fullName evidence="2">Uncharacterized protein</fullName>
    </submittedName>
</protein>
<feature type="compositionally biased region" description="Basic and acidic residues" evidence="1">
    <location>
        <begin position="159"/>
        <end position="172"/>
    </location>
</feature>
<proteinExistence type="predicted"/>
<organism evidence="2 3">
    <name type="scientific">Byssothecium circinans</name>
    <dbReference type="NCBI Taxonomy" id="147558"/>
    <lineage>
        <taxon>Eukaryota</taxon>
        <taxon>Fungi</taxon>
        <taxon>Dikarya</taxon>
        <taxon>Ascomycota</taxon>
        <taxon>Pezizomycotina</taxon>
        <taxon>Dothideomycetes</taxon>
        <taxon>Pleosporomycetidae</taxon>
        <taxon>Pleosporales</taxon>
        <taxon>Massarineae</taxon>
        <taxon>Massarinaceae</taxon>
        <taxon>Byssothecium</taxon>
    </lineage>
</organism>
<dbReference type="AlphaFoldDB" id="A0A6A5UJQ4"/>
<feature type="region of interest" description="Disordered" evidence="1">
    <location>
        <begin position="159"/>
        <end position="183"/>
    </location>
</feature>
<evidence type="ECO:0000256" key="1">
    <source>
        <dbReference type="SAM" id="MobiDB-lite"/>
    </source>
</evidence>
<keyword evidence="3" id="KW-1185">Reference proteome</keyword>
<evidence type="ECO:0000313" key="2">
    <source>
        <dbReference type="EMBL" id="KAF1961317.1"/>
    </source>
</evidence>